<reference evidence="1 2" key="1">
    <citation type="submission" date="2018-03" db="EMBL/GenBank/DDBJ databases">
        <title>The draft genome of Zobellella taiwanensis JCM 13381.</title>
        <authorList>
            <person name="Liu L."/>
            <person name="Li L."/>
            <person name="Wang T."/>
            <person name="Zhang X."/>
            <person name="Liang L."/>
        </authorList>
    </citation>
    <scope>NUCLEOTIDE SEQUENCE [LARGE SCALE GENOMIC DNA]</scope>
    <source>
        <strain evidence="1 2">JCM 13381</strain>
    </source>
</reference>
<name>A0A2P7QHU6_9GAMM</name>
<comment type="caution">
    <text evidence="1">The sequence shown here is derived from an EMBL/GenBank/DDBJ whole genome shotgun (WGS) entry which is preliminary data.</text>
</comment>
<evidence type="ECO:0000313" key="1">
    <source>
        <dbReference type="EMBL" id="PSJ37529.1"/>
    </source>
</evidence>
<dbReference type="InterPro" id="IPR019630">
    <property type="entry name" value="DUF2496_YbaM-rel"/>
</dbReference>
<organism evidence="1 2">
    <name type="scientific">Zobellella taiwanensis</name>
    <dbReference type="NCBI Taxonomy" id="347535"/>
    <lineage>
        <taxon>Bacteria</taxon>
        <taxon>Pseudomonadati</taxon>
        <taxon>Pseudomonadota</taxon>
        <taxon>Gammaproteobacteria</taxon>
        <taxon>Aeromonadales</taxon>
        <taxon>Aeromonadaceae</taxon>
        <taxon>Zobellella</taxon>
    </lineage>
</organism>
<dbReference type="NCBIfam" id="NF008266">
    <property type="entry name" value="PRK11038.1"/>
    <property type="match status" value="1"/>
</dbReference>
<dbReference type="Proteomes" id="UP000242181">
    <property type="component" value="Unassembled WGS sequence"/>
</dbReference>
<sequence>MSLETAPAEIQLAVDLIALLEANEVPPRLALAALAIVARDFERKLAAEQGTGD</sequence>
<dbReference type="AlphaFoldDB" id="A0A2P7QHU6"/>
<dbReference type="RefSeq" id="WP_106454602.1">
    <property type="nucleotide sequence ID" value="NZ_PXYH01000027.1"/>
</dbReference>
<protein>
    <submittedName>
        <fullName evidence="1">DUF2496 domain-containing protein</fullName>
    </submittedName>
</protein>
<keyword evidence="2" id="KW-1185">Reference proteome</keyword>
<gene>
    <name evidence="1" type="ORF">C7I36_15560</name>
</gene>
<evidence type="ECO:0000313" key="2">
    <source>
        <dbReference type="Proteomes" id="UP000242181"/>
    </source>
</evidence>
<accession>A0A2P7QHU6</accession>
<dbReference type="EMBL" id="PXYH01000027">
    <property type="protein sequence ID" value="PSJ37529.1"/>
    <property type="molecule type" value="Genomic_DNA"/>
</dbReference>
<dbReference type="Pfam" id="PF10689">
    <property type="entry name" value="DUF2496"/>
    <property type="match status" value="1"/>
</dbReference>
<proteinExistence type="predicted"/>